<dbReference type="AlphaFoldDB" id="A0A8W8NK90"/>
<evidence type="ECO:0000313" key="4">
    <source>
        <dbReference type="Proteomes" id="UP000005408"/>
    </source>
</evidence>
<feature type="chain" id="PRO_5036451220" description="DUF7042 domain-containing protein" evidence="1">
    <location>
        <begin position="20"/>
        <end position="309"/>
    </location>
</feature>
<organism evidence="3 4">
    <name type="scientific">Magallana gigas</name>
    <name type="common">Pacific oyster</name>
    <name type="synonym">Crassostrea gigas</name>
    <dbReference type="NCBI Taxonomy" id="29159"/>
    <lineage>
        <taxon>Eukaryota</taxon>
        <taxon>Metazoa</taxon>
        <taxon>Spiralia</taxon>
        <taxon>Lophotrochozoa</taxon>
        <taxon>Mollusca</taxon>
        <taxon>Bivalvia</taxon>
        <taxon>Autobranchia</taxon>
        <taxon>Pteriomorphia</taxon>
        <taxon>Ostreida</taxon>
        <taxon>Ostreoidea</taxon>
        <taxon>Ostreidae</taxon>
        <taxon>Magallana</taxon>
    </lineage>
</organism>
<keyword evidence="1" id="KW-0732">Signal</keyword>
<proteinExistence type="predicted"/>
<evidence type="ECO:0000256" key="1">
    <source>
        <dbReference type="SAM" id="SignalP"/>
    </source>
</evidence>
<keyword evidence="4" id="KW-1185">Reference proteome</keyword>
<evidence type="ECO:0000259" key="2">
    <source>
        <dbReference type="Pfam" id="PF23069"/>
    </source>
</evidence>
<name>A0A8W8NK90_MAGGI</name>
<accession>A0A8W8NK90</accession>
<reference evidence="3" key="1">
    <citation type="submission" date="2022-08" db="UniProtKB">
        <authorList>
            <consortium name="EnsemblMetazoa"/>
        </authorList>
    </citation>
    <scope>IDENTIFICATION</scope>
    <source>
        <strain evidence="3">05x7-T-G4-1.051#20</strain>
    </source>
</reference>
<evidence type="ECO:0000313" key="3">
    <source>
        <dbReference type="EnsemblMetazoa" id="G5633.1:cds"/>
    </source>
</evidence>
<dbReference type="Proteomes" id="UP000005408">
    <property type="component" value="Unassembled WGS sequence"/>
</dbReference>
<feature type="signal peptide" evidence="1">
    <location>
        <begin position="1"/>
        <end position="19"/>
    </location>
</feature>
<dbReference type="EnsemblMetazoa" id="G5633.1">
    <property type="protein sequence ID" value="G5633.1:cds"/>
    <property type="gene ID" value="G5633"/>
</dbReference>
<feature type="domain" description="DUF7042" evidence="2">
    <location>
        <begin position="177"/>
        <end position="299"/>
    </location>
</feature>
<sequence>MKTLLVLLFVLCFQREALCDCQFPAELNGEWFSVENSIPLRLGISGSFWNEISGPKDSQASYMTCKDIFIHPPRPGQDGTQGNNMTVLMEYHNMKHMNEIDGTVNVCVDILWRSINVVQYRKEYIVTFEGQYVSMFNICPSVTNAYKGEFNLPTTLETTTMYRWMSFPMKCSEIFQPGVYQIDYEKHWMKEVCRNSPCLLTACPTRREDKLVLSYAASDDNTKVLTFDCLGSWNATVNGREYTYAALRSLDINGIEESYKCMMTNRNAKFPDGKERWVMSTDCNKLYNTVFASEKLTISKASPGMKCEK</sequence>
<dbReference type="Pfam" id="PF23069">
    <property type="entry name" value="DUF7042"/>
    <property type="match status" value="1"/>
</dbReference>
<dbReference type="InterPro" id="IPR055470">
    <property type="entry name" value="DUF7042"/>
</dbReference>
<protein>
    <recommendedName>
        <fullName evidence="2">DUF7042 domain-containing protein</fullName>
    </recommendedName>
</protein>